<dbReference type="EMBL" id="CALNXK010000228">
    <property type="protein sequence ID" value="CAH3177676.1"/>
    <property type="molecule type" value="Genomic_DNA"/>
</dbReference>
<dbReference type="InterPro" id="IPR036056">
    <property type="entry name" value="Fibrinogen-like_C"/>
</dbReference>
<sequence length="591" mass="67124">IRPLSYIKPIEVYCEMSIYGGGFTFLPRSLTRTPHAYRIVNVLFRDRRNVLLKLQKKVGLSESYTLIQAHPYFTRTKFGARVNSYHGYTKPVNAFMRDYIFLGIIPAYKARHRNVQGFKSNGHKIQFRNCDANPNSYFAFMPNHNLQTPSNYCAKCGFETRYVAVDWRSKAVPITNPVRTMPNEFFFLTELHFGGCGTYTSSNRWFNWITLSLHFEISVLVNYFIDILKEGNFFFVIVIMHGYWIGLDTVNNNKMIWFLTFCFIPSLVFAAGNLRSAYFKSSKNKYLAGQAVKKIDSPNLISCCQACLGHSWCTSANFKEPFGMSSNGSCELIKQQFSPTRVSSYLTIFYCNVLKCESCIQFPKDCNSLPPHLPSGVYIIQPLADEEPIDVYCEMGIHGGGFTFLPRGLTRTLHADLIVNALFRDRKNVLLKLKKRVDLSESYTLIQPHPNFAHTEFGVLVNSFAGYTEPINAFMKDYILLGIIPASAVRNGSEGFTSNGNIIQFSNCDGNPNSYFAFFPNYNLEPPSNRSDSGGVADIWRSKAIAINYTDHNMPDEFFFLTEVHFGGCGTYSSSDQWTKYGFNATAIGIR</sequence>
<comment type="caution">
    <text evidence="2">The sequence shown here is derived from an EMBL/GenBank/DDBJ whole genome shotgun (WGS) entry which is preliminary data.</text>
</comment>
<organism evidence="2 3">
    <name type="scientific">Porites lobata</name>
    <dbReference type="NCBI Taxonomy" id="104759"/>
    <lineage>
        <taxon>Eukaryota</taxon>
        <taxon>Metazoa</taxon>
        <taxon>Cnidaria</taxon>
        <taxon>Anthozoa</taxon>
        <taxon>Hexacorallia</taxon>
        <taxon>Scleractinia</taxon>
        <taxon>Fungiina</taxon>
        <taxon>Poritidae</taxon>
        <taxon>Porites</taxon>
    </lineage>
</organism>
<keyword evidence="1" id="KW-0472">Membrane</keyword>
<feature type="transmembrane region" description="Helical" evidence="1">
    <location>
        <begin position="256"/>
        <end position="274"/>
    </location>
</feature>
<dbReference type="SUPFAM" id="SSF56496">
    <property type="entry name" value="Fibrinogen C-terminal domain-like"/>
    <property type="match status" value="1"/>
</dbReference>
<feature type="non-terminal residue" evidence="2">
    <location>
        <position position="1"/>
    </location>
</feature>
<reference evidence="2 3" key="1">
    <citation type="submission" date="2022-05" db="EMBL/GenBank/DDBJ databases">
        <authorList>
            <consortium name="Genoscope - CEA"/>
            <person name="William W."/>
        </authorList>
    </citation>
    <scope>NUCLEOTIDE SEQUENCE [LARGE SCALE GENOMIC DNA]</scope>
</reference>
<proteinExistence type="predicted"/>
<keyword evidence="3" id="KW-1185">Reference proteome</keyword>
<keyword evidence="1" id="KW-1133">Transmembrane helix</keyword>
<protein>
    <recommendedName>
        <fullName evidence="4">Apple domain-containing protein</fullName>
    </recommendedName>
</protein>
<gene>
    <name evidence="2" type="ORF">PLOB_00019446</name>
</gene>
<dbReference type="Gene3D" id="3.90.215.10">
    <property type="entry name" value="Gamma Fibrinogen, chain A, domain 1"/>
    <property type="match status" value="1"/>
</dbReference>
<dbReference type="Proteomes" id="UP001159405">
    <property type="component" value="Unassembled WGS sequence"/>
</dbReference>
<evidence type="ECO:0000313" key="3">
    <source>
        <dbReference type="Proteomes" id="UP001159405"/>
    </source>
</evidence>
<feature type="transmembrane region" description="Helical" evidence="1">
    <location>
        <begin position="232"/>
        <end position="250"/>
    </location>
</feature>
<dbReference type="NCBIfam" id="NF040941">
    <property type="entry name" value="GGGWT_bact"/>
    <property type="match status" value="1"/>
</dbReference>
<evidence type="ECO:0000313" key="2">
    <source>
        <dbReference type="EMBL" id="CAH3177676.1"/>
    </source>
</evidence>
<accession>A0ABN8REL8</accession>
<evidence type="ECO:0000256" key="1">
    <source>
        <dbReference type="SAM" id="Phobius"/>
    </source>
</evidence>
<evidence type="ECO:0008006" key="4">
    <source>
        <dbReference type="Google" id="ProtNLM"/>
    </source>
</evidence>
<name>A0ABN8REL8_9CNID</name>
<dbReference type="InterPro" id="IPR014716">
    <property type="entry name" value="Fibrinogen_a/b/g_C_1"/>
</dbReference>
<keyword evidence="1" id="KW-0812">Transmembrane</keyword>